<protein>
    <recommendedName>
        <fullName evidence="1">DUF5927 domain-containing protein</fullName>
    </recommendedName>
</protein>
<keyword evidence="3" id="KW-1185">Reference proteome</keyword>
<dbReference type="SUPFAM" id="SSF47757">
    <property type="entry name" value="Chemotaxis receptor methyltransferase CheR, N-terminal domain"/>
    <property type="match status" value="1"/>
</dbReference>
<dbReference type="RefSeq" id="WP_258296035.1">
    <property type="nucleotide sequence ID" value="NZ_JANKJG010000020.1"/>
</dbReference>
<comment type="caution">
    <text evidence="2">The sequence shown here is derived from an EMBL/GenBank/DDBJ whole genome shotgun (WGS) entry which is preliminary data.</text>
</comment>
<evidence type="ECO:0000313" key="3">
    <source>
        <dbReference type="Proteomes" id="UP001165396"/>
    </source>
</evidence>
<feature type="domain" description="DUF5927" evidence="1">
    <location>
        <begin position="20"/>
        <end position="80"/>
    </location>
</feature>
<reference evidence="2" key="1">
    <citation type="submission" date="2022-07" db="EMBL/GenBank/DDBJ databases">
        <title>Pseudosulfitobacter sp. strain AP-MA-4, whole genome sequence.</title>
        <authorList>
            <person name="Jiang Y."/>
        </authorList>
    </citation>
    <scope>NUCLEOTIDE SEQUENCE</scope>
    <source>
        <strain evidence="2">AP-MA-4</strain>
    </source>
</reference>
<evidence type="ECO:0000313" key="2">
    <source>
        <dbReference type="EMBL" id="MCR8828264.1"/>
    </source>
</evidence>
<organism evidence="2 3">
    <name type="scientific">Pseudosulfitobacter koreensis</name>
    <dbReference type="NCBI Taxonomy" id="2968472"/>
    <lineage>
        <taxon>Bacteria</taxon>
        <taxon>Pseudomonadati</taxon>
        <taxon>Pseudomonadota</taxon>
        <taxon>Alphaproteobacteria</taxon>
        <taxon>Rhodobacterales</taxon>
        <taxon>Roseobacteraceae</taxon>
        <taxon>Pseudosulfitobacter</taxon>
    </lineage>
</organism>
<proteinExistence type="predicted"/>
<accession>A0ABT1Z565</accession>
<evidence type="ECO:0000259" key="1">
    <source>
        <dbReference type="Pfam" id="PF19349"/>
    </source>
</evidence>
<gene>
    <name evidence="2" type="ORF">NTA49_17125</name>
</gene>
<dbReference type="Proteomes" id="UP001165396">
    <property type="component" value="Unassembled WGS sequence"/>
</dbReference>
<dbReference type="InterPro" id="IPR045971">
    <property type="entry name" value="DUF5927"/>
</dbReference>
<sequence>MGQFSVKIYGATGSVLNENQHPTQQRRLSEVPKMVDLNGFGQFLQNLKNQGMHPYLMGDFPVERAIEAQSEAPRKPYLVR</sequence>
<name>A0ABT1Z565_9RHOB</name>
<dbReference type="EMBL" id="JANKJG010000020">
    <property type="protein sequence ID" value="MCR8828264.1"/>
    <property type="molecule type" value="Genomic_DNA"/>
</dbReference>
<dbReference type="Pfam" id="PF19349">
    <property type="entry name" value="DUF5927"/>
    <property type="match status" value="1"/>
</dbReference>